<evidence type="ECO:0000256" key="9">
    <source>
        <dbReference type="HAMAP-Rule" id="MF_00135"/>
    </source>
</evidence>
<organism evidence="11 12">
    <name type="scientific">Dokdonella koreensis DS-123</name>
    <dbReference type="NCBI Taxonomy" id="1300342"/>
    <lineage>
        <taxon>Bacteria</taxon>
        <taxon>Pseudomonadati</taxon>
        <taxon>Pseudomonadota</taxon>
        <taxon>Gammaproteobacteria</taxon>
        <taxon>Lysobacterales</taxon>
        <taxon>Rhodanobacteraceae</taxon>
        <taxon>Dokdonella</taxon>
    </lineage>
</organism>
<dbReference type="Gene3D" id="3.20.20.70">
    <property type="entry name" value="Aldolase class I"/>
    <property type="match status" value="1"/>
</dbReference>
<dbReference type="Proteomes" id="UP000076830">
    <property type="component" value="Chromosome"/>
</dbReference>
<dbReference type="CDD" id="cd00405">
    <property type="entry name" value="PRAI"/>
    <property type="match status" value="1"/>
</dbReference>
<dbReference type="STRING" id="1300342.I596_1961"/>
<gene>
    <name evidence="9" type="primary">trpF</name>
    <name evidence="11" type="ORF">I596_1961</name>
</gene>
<keyword evidence="7 9" id="KW-0057">Aromatic amino acid biosynthesis</keyword>
<dbReference type="EMBL" id="CP015249">
    <property type="protein sequence ID" value="ANB17983.1"/>
    <property type="molecule type" value="Genomic_DNA"/>
</dbReference>
<dbReference type="GO" id="GO:0000162">
    <property type="term" value="P:L-tryptophan biosynthetic process"/>
    <property type="evidence" value="ECO:0007669"/>
    <property type="project" value="UniProtKB-UniRule"/>
</dbReference>
<dbReference type="UniPathway" id="UPA00035">
    <property type="reaction ID" value="UER00042"/>
</dbReference>
<evidence type="ECO:0000256" key="5">
    <source>
        <dbReference type="ARBA" id="ARBA00022605"/>
    </source>
</evidence>
<evidence type="ECO:0000256" key="2">
    <source>
        <dbReference type="ARBA" id="ARBA00004664"/>
    </source>
</evidence>
<sequence length="209" mass="22138">MSTRTRIKFCGITRARDAQAAVALGVDALGFVFTRRSRRFIEPAAAAAIRAALPPFVGTVALFMDDTAAWIDTVTRTFSPDLLQFHGAEDASFCAGFGRPYLKAVAMATVEDVGAYLERYPTAAGFLCDAHASGEAGGTGQRFDWSRLHGLQRPIVLAGGLAPENVAAAVRQTRPWAVDVSSGIETAPGIKDDAKMQAFVAAVRAADFG</sequence>
<evidence type="ECO:0000256" key="8">
    <source>
        <dbReference type="ARBA" id="ARBA00023235"/>
    </source>
</evidence>
<protein>
    <recommendedName>
        <fullName evidence="4 9">N-(5'-phosphoribosyl)anthranilate isomerase</fullName>
        <shortName evidence="9">PRAI</shortName>
        <ecNumber evidence="3 9">5.3.1.24</ecNumber>
    </recommendedName>
</protein>
<comment type="similarity">
    <text evidence="9">Belongs to the TrpF family.</text>
</comment>
<dbReference type="InterPro" id="IPR001240">
    <property type="entry name" value="PRAI_dom"/>
</dbReference>
<reference evidence="11 12" key="1">
    <citation type="submission" date="2016-04" db="EMBL/GenBank/DDBJ databases">
        <title>Complete genome sequence of Dokdonella koreensis DS-123T.</title>
        <authorList>
            <person name="Kim J.F."/>
            <person name="Lee H."/>
            <person name="Kwak M.-J."/>
        </authorList>
    </citation>
    <scope>NUCLEOTIDE SEQUENCE [LARGE SCALE GENOMIC DNA]</scope>
    <source>
        <strain evidence="11 12">DS-123</strain>
    </source>
</reference>
<evidence type="ECO:0000256" key="4">
    <source>
        <dbReference type="ARBA" id="ARBA00022272"/>
    </source>
</evidence>
<dbReference type="RefSeq" id="WP_067646741.1">
    <property type="nucleotide sequence ID" value="NZ_CP015249.1"/>
</dbReference>
<dbReference type="GO" id="GO:0004640">
    <property type="term" value="F:phosphoribosylanthranilate isomerase activity"/>
    <property type="evidence" value="ECO:0007669"/>
    <property type="project" value="UniProtKB-UniRule"/>
</dbReference>
<keyword evidence="12" id="KW-1185">Reference proteome</keyword>
<dbReference type="Pfam" id="PF00697">
    <property type="entry name" value="PRAI"/>
    <property type="match status" value="1"/>
</dbReference>
<dbReference type="AlphaFoldDB" id="A0A160DVX6"/>
<dbReference type="EC" id="5.3.1.24" evidence="3 9"/>
<evidence type="ECO:0000256" key="1">
    <source>
        <dbReference type="ARBA" id="ARBA00001164"/>
    </source>
</evidence>
<dbReference type="PATRIC" id="fig|1300342.3.peg.1916"/>
<dbReference type="SUPFAM" id="SSF51366">
    <property type="entry name" value="Ribulose-phoshate binding barrel"/>
    <property type="match status" value="1"/>
</dbReference>
<keyword evidence="5 9" id="KW-0028">Amino-acid biosynthesis</keyword>
<dbReference type="InterPro" id="IPR013785">
    <property type="entry name" value="Aldolase_TIM"/>
</dbReference>
<dbReference type="PANTHER" id="PTHR42894:SF1">
    <property type="entry name" value="N-(5'-PHOSPHORIBOSYL)ANTHRANILATE ISOMERASE"/>
    <property type="match status" value="1"/>
</dbReference>
<evidence type="ECO:0000313" key="11">
    <source>
        <dbReference type="EMBL" id="ANB17983.1"/>
    </source>
</evidence>
<dbReference type="HAMAP" id="MF_00135">
    <property type="entry name" value="PRAI"/>
    <property type="match status" value="1"/>
</dbReference>
<name>A0A160DVX6_9GAMM</name>
<dbReference type="OrthoDB" id="9796196at2"/>
<evidence type="ECO:0000313" key="12">
    <source>
        <dbReference type="Proteomes" id="UP000076830"/>
    </source>
</evidence>
<comment type="catalytic activity">
    <reaction evidence="1 9">
        <text>N-(5-phospho-beta-D-ribosyl)anthranilate = 1-(2-carboxyphenylamino)-1-deoxy-D-ribulose 5-phosphate</text>
        <dbReference type="Rhea" id="RHEA:21540"/>
        <dbReference type="ChEBI" id="CHEBI:18277"/>
        <dbReference type="ChEBI" id="CHEBI:58613"/>
        <dbReference type="EC" id="5.3.1.24"/>
    </reaction>
</comment>
<evidence type="ECO:0000256" key="6">
    <source>
        <dbReference type="ARBA" id="ARBA00022822"/>
    </source>
</evidence>
<proteinExistence type="inferred from homology"/>
<dbReference type="InterPro" id="IPR044643">
    <property type="entry name" value="TrpF_fam"/>
</dbReference>
<keyword evidence="6 9" id="KW-0822">Tryptophan biosynthesis</keyword>
<evidence type="ECO:0000256" key="7">
    <source>
        <dbReference type="ARBA" id="ARBA00023141"/>
    </source>
</evidence>
<evidence type="ECO:0000256" key="3">
    <source>
        <dbReference type="ARBA" id="ARBA00012572"/>
    </source>
</evidence>
<accession>A0A160DVX6</accession>
<dbReference type="NCBIfam" id="NF002298">
    <property type="entry name" value="PRK01222.1-4"/>
    <property type="match status" value="1"/>
</dbReference>
<dbReference type="InterPro" id="IPR011060">
    <property type="entry name" value="RibuloseP-bd_barrel"/>
</dbReference>
<keyword evidence="8 9" id="KW-0413">Isomerase</keyword>
<evidence type="ECO:0000259" key="10">
    <source>
        <dbReference type="Pfam" id="PF00697"/>
    </source>
</evidence>
<dbReference type="PANTHER" id="PTHR42894">
    <property type="entry name" value="N-(5'-PHOSPHORIBOSYL)ANTHRANILATE ISOMERASE"/>
    <property type="match status" value="1"/>
</dbReference>
<feature type="domain" description="N-(5'phosphoribosyl) anthranilate isomerase (PRAI)" evidence="10">
    <location>
        <begin position="8"/>
        <end position="201"/>
    </location>
</feature>
<dbReference type="KEGG" id="dko:I596_1961"/>
<comment type="pathway">
    <text evidence="2 9">Amino-acid biosynthesis; L-tryptophan biosynthesis; L-tryptophan from chorismate: step 3/5.</text>
</comment>